<organism evidence="3">
    <name type="scientific">hydrothermal vent metagenome</name>
    <dbReference type="NCBI Taxonomy" id="652676"/>
    <lineage>
        <taxon>unclassified sequences</taxon>
        <taxon>metagenomes</taxon>
        <taxon>ecological metagenomes</taxon>
    </lineage>
</organism>
<dbReference type="PROSITE" id="PS52050">
    <property type="entry name" value="WYL"/>
    <property type="match status" value="1"/>
</dbReference>
<reference evidence="3" key="1">
    <citation type="submission" date="2018-06" db="EMBL/GenBank/DDBJ databases">
        <authorList>
            <person name="Zhirakovskaya E."/>
        </authorList>
    </citation>
    <scope>NUCLEOTIDE SEQUENCE</scope>
</reference>
<protein>
    <submittedName>
        <fullName evidence="3">Uncharacterized protein</fullName>
    </submittedName>
</protein>
<dbReference type="PANTHER" id="PTHR34580">
    <property type="match status" value="1"/>
</dbReference>
<accession>A0A3B0RXF8</accession>
<evidence type="ECO:0000259" key="1">
    <source>
        <dbReference type="Pfam" id="PF13280"/>
    </source>
</evidence>
<dbReference type="InterPro" id="IPR057727">
    <property type="entry name" value="WCX_dom"/>
</dbReference>
<sequence>MQRVIERILNLLAFLLTVGRPVTADEIRYTVKGYDQETDEAFRRTFERDKDLLRSLGVPLVLAHTDVWEVELGYEVPSDEYSIDDPGLSDEERSALLLAAQAVRFGGQPTELAAIFKLGGARRSNDSGMLYADLGHDLEVLGSLYDAVTRHRITSFTYRERQRTVEPYGLVHRFGHWYLAAQERGTEQPVKAFRVDRMTALAIDEHPGAFARPEGFHAKDALGSFSPDTGTGDRALVRFDSDVAQVALSRFAGAREVASDASSVLVEVPMTTQRSVIGWVLGFDDRAVIESPPELRDAFIDFVGGRT</sequence>
<dbReference type="EMBL" id="UOEI01000157">
    <property type="protein sequence ID" value="VAV95731.1"/>
    <property type="molecule type" value="Genomic_DNA"/>
</dbReference>
<dbReference type="InterPro" id="IPR051534">
    <property type="entry name" value="CBASS_pafABC_assoc_protein"/>
</dbReference>
<evidence type="ECO:0000313" key="3">
    <source>
        <dbReference type="EMBL" id="VAV95731.1"/>
    </source>
</evidence>
<dbReference type="AlphaFoldDB" id="A0A3B0RXF8"/>
<evidence type="ECO:0000259" key="2">
    <source>
        <dbReference type="Pfam" id="PF25583"/>
    </source>
</evidence>
<dbReference type="Pfam" id="PF25583">
    <property type="entry name" value="WCX"/>
    <property type="match status" value="1"/>
</dbReference>
<dbReference type="PANTHER" id="PTHR34580:SF3">
    <property type="entry name" value="PROTEIN PAFB"/>
    <property type="match status" value="1"/>
</dbReference>
<feature type="domain" description="WCX" evidence="2">
    <location>
        <begin position="234"/>
        <end position="300"/>
    </location>
</feature>
<feature type="domain" description="WYL" evidence="1">
    <location>
        <begin position="139"/>
        <end position="202"/>
    </location>
</feature>
<proteinExistence type="predicted"/>
<name>A0A3B0RXF8_9ZZZZ</name>
<dbReference type="Pfam" id="PF13280">
    <property type="entry name" value="WYL"/>
    <property type="match status" value="1"/>
</dbReference>
<gene>
    <name evidence="3" type="ORF">MNBD_ACTINO01-181</name>
</gene>
<dbReference type="InterPro" id="IPR026881">
    <property type="entry name" value="WYL_dom"/>
</dbReference>